<comment type="caution">
    <text evidence="1">The sequence shown here is derived from an EMBL/GenBank/DDBJ whole genome shotgun (WGS) entry which is preliminary data.</text>
</comment>
<dbReference type="Proteomes" id="UP000186868">
    <property type="component" value="Unassembled WGS sequence"/>
</dbReference>
<keyword evidence="2" id="KW-1185">Reference proteome</keyword>
<gene>
    <name evidence="1" type="ORF">NIES593_14280</name>
</gene>
<dbReference type="STRING" id="1921803.NIES593_14280"/>
<proteinExistence type="predicted"/>
<dbReference type="EMBL" id="MRCB01000017">
    <property type="protein sequence ID" value="OKH21837.1"/>
    <property type="molecule type" value="Genomic_DNA"/>
</dbReference>
<sequence length="62" mass="6946">MSPCEKRTVEVLKSRNFEDIPHPLGAILPKSLASLLLGWRDRSLLSCQSMPKPATDRAEKLN</sequence>
<evidence type="ECO:0000313" key="2">
    <source>
        <dbReference type="Proteomes" id="UP000186868"/>
    </source>
</evidence>
<reference evidence="1 2" key="1">
    <citation type="submission" date="2016-11" db="EMBL/GenBank/DDBJ databases">
        <title>Draft Genome Sequences of Nine Cyanobacterial Strains from Diverse Habitats.</title>
        <authorList>
            <person name="Zhu T."/>
            <person name="Hou S."/>
            <person name="Lu X."/>
            <person name="Hess W.R."/>
        </authorList>
    </citation>
    <scope>NUCLEOTIDE SEQUENCE [LARGE SCALE GENOMIC DNA]</scope>
    <source>
        <strain evidence="1 2">NIES-593</strain>
    </source>
</reference>
<evidence type="ECO:0000313" key="1">
    <source>
        <dbReference type="EMBL" id="OKH21837.1"/>
    </source>
</evidence>
<organism evidence="1 2">
    <name type="scientific">Hydrococcus rivularis NIES-593</name>
    <dbReference type="NCBI Taxonomy" id="1921803"/>
    <lineage>
        <taxon>Bacteria</taxon>
        <taxon>Bacillati</taxon>
        <taxon>Cyanobacteriota</taxon>
        <taxon>Cyanophyceae</taxon>
        <taxon>Pleurocapsales</taxon>
        <taxon>Hydrococcaceae</taxon>
        <taxon>Hydrococcus</taxon>
    </lineage>
</organism>
<dbReference type="AlphaFoldDB" id="A0A1U7HE17"/>
<protein>
    <submittedName>
        <fullName evidence="1">Uncharacterized protein</fullName>
    </submittedName>
</protein>
<accession>A0A1U7HE17</accession>
<name>A0A1U7HE17_9CYAN</name>